<dbReference type="EMBL" id="JAPDGR010000640">
    <property type="protein sequence ID" value="KAJ2988511.1"/>
    <property type="molecule type" value="Genomic_DNA"/>
</dbReference>
<gene>
    <name evidence="1" type="ORF">NUW58_g3939</name>
</gene>
<reference evidence="1" key="1">
    <citation type="submission" date="2022-10" db="EMBL/GenBank/DDBJ databases">
        <title>Genome Sequence of Xylaria curta.</title>
        <authorList>
            <person name="Buettner E."/>
        </authorList>
    </citation>
    <scope>NUCLEOTIDE SEQUENCE</scope>
    <source>
        <strain evidence="1">Babe10</strain>
    </source>
</reference>
<proteinExistence type="predicted"/>
<name>A0ACC1PA35_9PEZI</name>
<accession>A0ACC1PA35</accession>
<evidence type="ECO:0000313" key="1">
    <source>
        <dbReference type="EMBL" id="KAJ2988511.1"/>
    </source>
</evidence>
<protein>
    <submittedName>
        <fullName evidence="1">Uncharacterized protein</fullName>
    </submittedName>
</protein>
<organism evidence="1 2">
    <name type="scientific">Xylaria curta</name>
    <dbReference type="NCBI Taxonomy" id="42375"/>
    <lineage>
        <taxon>Eukaryota</taxon>
        <taxon>Fungi</taxon>
        <taxon>Dikarya</taxon>
        <taxon>Ascomycota</taxon>
        <taxon>Pezizomycotina</taxon>
        <taxon>Sordariomycetes</taxon>
        <taxon>Xylariomycetidae</taxon>
        <taxon>Xylariales</taxon>
        <taxon>Xylariaceae</taxon>
        <taxon>Xylaria</taxon>
    </lineage>
</organism>
<keyword evidence="2" id="KW-1185">Reference proteome</keyword>
<dbReference type="Proteomes" id="UP001143856">
    <property type="component" value="Unassembled WGS sequence"/>
</dbReference>
<comment type="caution">
    <text evidence="1">The sequence shown here is derived from an EMBL/GenBank/DDBJ whole genome shotgun (WGS) entry which is preliminary data.</text>
</comment>
<sequence>MSTQSMLTSWIQGQKPRAHEVKDASVFYRNLEEALDGLRANHAMFTPNISAWKSGEGVDFCSNDILHLGFTGQIRAAFEEELARHPNHNLHSGGVRMLDGNYEYIQQVENEIAEFHGAETALIVNSGFDGNTAIFGALPRPGDAIIYDELVHPSSIDGMVHSLAVCRKPIRHNDCDHFREVLASVVESEEGVRDGSRCVLVAVESVYSMHGDVCPLREMVDIAKEVCPLGNVEFIVDEAHGTGIVGPKGAGLVSALGMEKEVAVRLHTCGKSLASAGAAILGNITVRSALTNFARSVIYTTAPSFHMVASMKAGYHLLKTGAAQKAQENIIYLIKRFVTAIRANHDFQKASEMGIVWVPLCKDLEERKFLVHIVPIRTRDRYSYWLAFHLQLAGYCIYPLDHPVVPKGQSCIRLIVHGANTEAQIDGMVKSTCEWAREMVEIETGAAEGNNRIPKAAQQVYAMMGAAA</sequence>
<evidence type="ECO:0000313" key="2">
    <source>
        <dbReference type="Proteomes" id="UP001143856"/>
    </source>
</evidence>